<accession>A0A401GPR4</accession>
<keyword evidence="3" id="KW-1185">Reference proteome</keyword>
<dbReference type="Pfam" id="PF00651">
    <property type="entry name" value="BTB"/>
    <property type="match status" value="1"/>
</dbReference>
<dbReference type="OrthoDB" id="3164835at2759"/>
<dbReference type="EMBL" id="BFAD01000006">
    <property type="protein sequence ID" value="GBE84150.1"/>
    <property type="molecule type" value="Genomic_DNA"/>
</dbReference>
<dbReference type="AlphaFoldDB" id="A0A401GPR4"/>
<protein>
    <recommendedName>
        <fullName evidence="1">BTB domain-containing protein</fullName>
    </recommendedName>
</protein>
<dbReference type="InterPro" id="IPR011333">
    <property type="entry name" value="SKP1/BTB/POZ_sf"/>
</dbReference>
<dbReference type="PROSITE" id="PS50097">
    <property type="entry name" value="BTB"/>
    <property type="match status" value="1"/>
</dbReference>
<dbReference type="SUPFAM" id="SSF54695">
    <property type="entry name" value="POZ domain"/>
    <property type="match status" value="1"/>
</dbReference>
<dbReference type="RefSeq" id="XP_027615063.1">
    <property type="nucleotide sequence ID" value="XM_027759262.1"/>
</dbReference>
<reference evidence="2 3" key="1">
    <citation type="journal article" date="2018" name="Sci. Rep.">
        <title>Genome sequence of the cauliflower mushroom Sparassis crispa (Hanabiratake) and its association with beneficial usage.</title>
        <authorList>
            <person name="Kiyama R."/>
            <person name="Furutani Y."/>
            <person name="Kawaguchi K."/>
            <person name="Nakanishi T."/>
        </authorList>
    </citation>
    <scope>NUCLEOTIDE SEQUENCE [LARGE SCALE GENOMIC DNA]</scope>
</reference>
<sequence length="277" mass="30511">MSATEANYPFNKPTADLTVCSSDNVNFGVHRIILAEASPVFETTFQLPQPLDAQNHHVVSLTEESGTLDKLFRICYPVPDPPLDCLEDVEAVLAAAAKYDMDEAQAVCKKALLDADLVQRDPVGVYAIASQPEAGRCDACGRSTNAPLSIRAAGFPVPHFGETPRDSYCYNYDCFRCRDEDGLEHEPVPAGWVTRRYSLDVDVKDYLSYAAELMEVSPCGDALVEDAELGSCRFVESSLPACKDCRRDICTLMRDWRNSLAEDVKGAIAQQQLQIAF</sequence>
<dbReference type="GeneID" id="38781067"/>
<evidence type="ECO:0000313" key="2">
    <source>
        <dbReference type="EMBL" id="GBE84150.1"/>
    </source>
</evidence>
<feature type="domain" description="BTB" evidence="1">
    <location>
        <begin position="15"/>
        <end position="76"/>
    </location>
</feature>
<dbReference type="STRING" id="139825.A0A401GPR4"/>
<dbReference type="Proteomes" id="UP000287166">
    <property type="component" value="Unassembled WGS sequence"/>
</dbReference>
<gene>
    <name evidence="2" type="ORF">SCP_0601280</name>
</gene>
<dbReference type="Gene3D" id="3.30.710.10">
    <property type="entry name" value="Potassium Channel Kv1.1, Chain A"/>
    <property type="match status" value="1"/>
</dbReference>
<organism evidence="2 3">
    <name type="scientific">Sparassis crispa</name>
    <dbReference type="NCBI Taxonomy" id="139825"/>
    <lineage>
        <taxon>Eukaryota</taxon>
        <taxon>Fungi</taxon>
        <taxon>Dikarya</taxon>
        <taxon>Basidiomycota</taxon>
        <taxon>Agaricomycotina</taxon>
        <taxon>Agaricomycetes</taxon>
        <taxon>Polyporales</taxon>
        <taxon>Sparassidaceae</taxon>
        <taxon>Sparassis</taxon>
    </lineage>
</organism>
<proteinExistence type="predicted"/>
<dbReference type="SMART" id="SM00225">
    <property type="entry name" value="BTB"/>
    <property type="match status" value="1"/>
</dbReference>
<comment type="caution">
    <text evidence="2">The sequence shown here is derived from an EMBL/GenBank/DDBJ whole genome shotgun (WGS) entry which is preliminary data.</text>
</comment>
<name>A0A401GPR4_9APHY</name>
<evidence type="ECO:0000313" key="3">
    <source>
        <dbReference type="Proteomes" id="UP000287166"/>
    </source>
</evidence>
<evidence type="ECO:0000259" key="1">
    <source>
        <dbReference type="PROSITE" id="PS50097"/>
    </source>
</evidence>
<dbReference type="InParanoid" id="A0A401GPR4"/>
<dbReference type="InterPro" id="IPR000210">
    <property type="entry name" value="BTB/POZ_dom"/>
</dbReference>